<feature type="region of interest" description="Disordered" evidence="1">
    <location>
        <begin position="242"/>
        <end position="267"/>
    </location>
</feature>
<dbReference type="SMART" id="SM00835">
    <property type="entry name" value="Cupin_1"/>
    <property type="match status" value="2"/>
</dbReference>
<accession>V7BYW5</accession>
<name>V7BYW5_PHAVU</name>
<evidence type="ECO:0000256" key="1">
    <source>
        <dbReference type="SAM" id="MobiDB-lite"/>
    </source>
</evidence>
<dbReference type="AlphaFoldDB" id="V7BYW5"/>
<dbReference type="InterPro" id="IPR014710">
    <property type="entry name" value="RmlC-like_jellyroll"/>
</dbReference>
<dbReference type="SUPFAM" id="SSF51182">
    <property type="entry name" value="RmlC-like cupins"/>
    <property type="match status" value="1"/>
</dbReference>
<dbReference type="InterPro" id="IPR011051">
    <property type="entry name" value="RmlC_Cupin_sf"/>
</dbReference>
<reference evidence="5" key="1">
    <citation type="journal article" date="2014" name="Nat. Genet.">
        <title>A reference genome for common bean and genome-wide analysis of dual domestications.</title>
        <authorList>
            <person name="Schmutz J."/>
            <person name="McClean P.E."/>
            <person name="Mamidi S."/>
            <person name="Wu G.A."/>
            <person name="Cannon S.B."/>
            <person name="Grimwood J."/>
            <person name="Jenkins J."/>
            <person name="Shu S."/>
            <person name="Song Q."/>
            <person name="Chavarro C."/>
            <person name="Torres-Torres M."/>
            <person name="Geffroy V."/>
            <person name="Moghaddam S.M."/>
            <person name="Gao D."/>
            <person name="Abernathy B."/>
            <person name="Barry K."/>
            <person name="Blair M."/>
            <person name="Brick M.A."/>
            <person name="Chovatia M."/>
            <person name="Gepts P."/>
            <person name="Goodstein D.M."/>
            <person name="Gonzales M."/>
            <person name="Hellsten U."/>
            <person name="Hyten D.L."/>
            <person name="Jia G."/>
            <person name="Kelly J.D."/>
            <person name="Kudrna D."/>
            <person name="Lee R."/>
            <person name="Richard M.M."/>
            <person name="Miklas P.N."/>
            <person name="Osorno J.M."/>
            <person name="Rodrigues J."/>
            <person name="Thareau V."/>
            <person name="Urrea C.A."/>
            <person name="Wang M."/>
            <person name="Yu Y."/>
            <person name="Zhang M."/>
            <person name="Wing R.A."/>
            <person name="Cregan P.B."/>
            <person name="Rokhsar D.S."/>
            <person name="Jackson S.A."/>
        </authorList>
    </citation>
    <scope>NUCLEOTIDE SEQUENCE [LARGE SCALE GENOMIC DNA]</scope>
    <source>
        <strain evidence="5">cv. G19833</strain>
    </source>
</reference>
<gene>
    <name evidence="4" type="ORF">PHAVU_005G137200g</name>
</gene>
<dbReference type="Pfam" id="PF00190">
    <property type="entry name" value="Cupin_1"/>
    <property type="match status" value="2"/>
</dbReference>
<feature type="domain" description="Cupin type-1" evidence="3">
    <location>
        <begin position="297"/>
        <end position="446"/>
    </location>
</feature>
<dbReference type="EMBL" id="CM002292">
    <property type="protein sequence ID" value="ESW22220.1"/>
    <property type="molecule type" value="Genomic_DNA"/>
</dbReference>
<dbReference type="Gramene" id="ESW22220">
    <property type="protein sequence ID" value="ESW22220"/>
    <property type="gene ID" value="PHAVU_005G137200g"/>
</dbReference>
<dbReference type="PANTHER" id="PTHR31189:SF2">
    <property type="entry name" value="RMLC-LIKE CUPINS SUPERFAMILY PROTEIN"/>
    <property type="match status" value="1"/>
</dbReference>
<evidence type="ECO:0000259" key="3">
    <source>
        <dbReference type="SMART" id="SM00835"/>
    </source>
</evidence>
<dbReference type="CDD" id="cd02244">
    <property type="entry name" value="cupin_7S_vicilin-like_N"/>
    <property type="match status" value="1"/>
</dbReference>
<dbReference type="CDD" id="cd02245">
    <property type="entry name" value="cupin_7S_vicilin-like_C"/>
    <property type="match status" value="1"/>
</dbReference>
<proteinExistence type="predicted"/>
<dbReference type="OMA" id="DKPMHIG"/>
<keyword evidence="5" id="KW-1185">Reference proteome</keyword>
<dbReference type="OrthoDB" id="2019862at2759"/>
<dbReference type="PANTHER" id="PTHR31189">
    <property type="entry name" value="OS03G0336100 PROTEIN-RELATED"/>
    <property type="match status" value="1"/>
</dbReference>
<dbReference type="InterPro" id="IPR050253">
    <property type="entry name" value="Seed_Storage-Functional"/>
</dbReference>
<sequence>MGSSVTLLILLFVLCHGVTVTMGRFWSTEGEERKEDPPTPDNLFLMKKSKLVIKTSAGKMRVFESYGGKASERHLHIGFITMEPKSLFIPQYIDSTLIIFVRSGEAKLGFVNKGKLARRRLKMGDVYQIPAGSAFYIVNIEGGQKLHIICSIEPSESLGDDVFQSFYIGGGLHPAPVLAGFEHEILEASFNVSGEELRKFFTKKHGGAIVHVRDSHATSIWTEFLQLEEEEKLQHLNEMVQQRQENVEMEKEDEDEESGDEEEQQTSWSWRKLLESVFGEENKNTREMITKRPPRTYNLYDRKPDFQNTYGWSIAVDGSHYHPLRSSGVGIYHVNLSAGSMMAPHVNPRATEYGIVLKGSGRIQVVFPDGSNAMDTQIKEGDVFFIPRYYAFCQIASNGEPLEFFGFTTSAQKNRPIFLVGATSLIRTMMGPELATAFGVSEKTMRSMAKAQHEAVILPAPHQEVQVVVDAVPKLSKE</sequence>
<organism evidence="4 5">
    <name type="scientific">Phaseolus vulgaris</name>
    <name type="common">Kidney bean</name>
    <name type="synonym">French bean</name>
    <dbReference type="NCBI Taxonomy" id="3885"/>
    <lineage>
        <taxon>Eukaryota</taxon>
        <taxon>Viridiplantae</taxon>
        <taxon>Streptophyta</taxon>
        <taxon>Embryophyta</taxon>
        <taxon>Tracheophyta</taxon>
        <taxon>Spermatophyta</taxon>
        <taxon>Magnoliopsida</taxon>
        <taxon>eudicotyledons</taxon>
        <taxon>Gunneridae</taxon>
        <taxon>Pentapetalae</taxon>
        <taxon>rosids</taxon>
        <taxon>fabids</taxon>
        <taxon>Fabales</taxon>
        <taxon>Fabaceae</taxon>
        <taxon>Papilionoideae</taxon>
        <taxon>50 kb inversion clade</taxon>
        <taxon>NPAAA clade</taxon>
        <taxon>indigoferoid/millettioid clade</taxon>
        <taxon>Phaseoleae</taxon>
        <taxon>Phaseolus</taxon>
    </lineage>
</organism>
<dbReference type="InterPro" id="IPR006045">
    <property type="entry name" value="Cupin_1"/>
</dbReference>
<feature type="domain" description="Cupin type-1" evidence="3">
    <location>
        <begin position="55"/>
        <end position="198"/>
    </location>
</feature>
<evidence type="ECO:0000313" key="5">
    <source>
        <dbReference type="Proteomes" id="UP000000226"/>
    </source>
</evidence>
<dbReference type="STRING" id="3885.V7BYW5"/>
<dbReference type="eggNOG" id="ENOG502QRZP">
    <property type="taxonomic scope" value="Eukaryota"/>
</dbReference>
<feature type="chain" id="PRO_5004755495" description="Cupin type-1 domain-containing protein" evidence="2">
    <location>
        <begin position="24"/>
        <end position="478"/>
    </location>
</feature>
<dbReference type="Proteomes" id="UP000000226">
    <property type="component" value="Chromosome 5"/>
</dbReference>
<evidence type="ECO:0000313" key="4">
    <source>
        <dbReference type="EMBL" id="ESW22220.1"/>
    </source>
</evidence>
<dbReference type="Gene3D" id="2.60.120.10">
    <property type="entry name" value="Jelly Rolls"/>
    <property type="match status" value="2"/>
</dbReference>
<feature type="compositionally biased region" description="Acidic residues" evidence="1">
    <location>
        <begin position="250"/>
        <end position="264"/>
    </location>
</feature>
<dbReference type="SMR" id="V7BYW5"/>
<evidence type="ECO:0000256" key="2">
    <source>
        <dbReference type="SAM" id="SignalP"/>
    </source>
</evidence>
<feature type="signal peptide" evidence="2">
    <location>
        <begin position="1"/>
        <end position="23"/>
    </location>
</feature>
<protein>
    <recommendedName>
        <fullName evidence="3">Cupin type-1 domain-containing protein</fullName>
    </recommendedName>
</protein>
<keyword evidence="2" id="KW-0732">Signal</keyword>